<dbReference type="Pfam" id="PF13551">
    <property type="entry name" value="HTH_29"/>
    <property type="match status" value="1"/>
</dbReference>
<protein>
    <recommendedName>
        <fullName evidence="4">Paired domain-containing protein</fullName>
    </recommendedName>
</protein>
<dbReference type="InParanoid" id="T1I5V6"/>
<dbReference type="HOGENOM" id="CLU_1715520_0_0_1"/>
<dbReference type="InterPro" id="IPR036388">
    <property type="entry name" value="WH-like_DNA-bd_sf"/>
</dbReference>
<dbReference type="GO" id="GO:0005634">
    <property type="term" value="C:nucleus"/>
    <property type="evidence" value="ECO:0007669"/>
    <property type="project" value="UniProtKB-SubCell"/>
</dbReference>
<dbReference type="SUPFAM" id="SSF46689">
    <property type="entry name" value="Homeodomain-like"/>
    <property type="match status" value="1"/>
</dbReference>
<comment type="subcellular location">
    <subcellularLocation>
        <location evidence="1">Nucleus</location>
    </subcellularLocation>
</comment>
<dbReference type="VEuPathDB" id="VectorBase:RPRC011675"/>
<keyword evidence="3" id="KW-1185">Reference proteome</keyword>
<dbReference type="STRING" id="13249.T1I5V6"/>
<dbReference type="InterPro" id="IPR009057">
    <property type="entry name" value="Homeodomain-like_sf"/>
</dbReference>
<evidence type="ECO:0000256" key="1">
    <source>
        <dbReference type="ARBA" id="ARBA00004123"/>
    </source>
</evidence>
<name>T1I5V6_RHOPR</name>
<dbReference type="EMBL" id="ACPB03000693">
    <property type="status" value="NOT_ANNOTATED_CDS"/>
    <property type="molecule type" value="Genomic_DNA"/>
</dbReference>
<dbReference type="Gene3D" id="1.10.10.10">
    <property type="entry name" value="Winged helix-like DNA-binding domain superfamily/Winged helix DNA-binding domain"/>
    <property type="match status" value="1"/>
</dbReference>
<evidence type="ECO:0000313" key="3">
    <source>
        <dbReference type="Proteomes" id="UP000015103"/>
    </source>
</evidence>
<accession>T1I5V6</accession>
<reference evidence="2" key="1">
    <citation type="submission" date="2015-05" db="UniProtKB">
        <authorList>
            <consortium name="EnsemblMetazoa"/>
        </authorList>
    </citation>
    <scope>IDENTIFICATION</scope>
</reference>
<evidence type="ECO:0008006" key="4">
    <source>
        <dbReference type="Google" id="ProtNLM"/>
    </source>
</evidence>
<proteinExistence type="predicted"/>
<organism evidence="2 3">
    <name type="scientific">Rhodnius prolixus</name>
    <name type="common">Triatomid bug</name>
    <dbReference type="NCBI Taxonomy" id="13249"/>
    <lineage>
        <taxon>Eukaryota</taxon>
        <taxon>Metazoa</taxon>
        <taxon>Ecdysozoa</taxon>
        <taxon>Arthropoda</taxon>
        <taxon>Hexapoda</taxon>
        <taxon>Insecta</taxon>
        <taxon>Pterygota</taxon>
        <taxon>Neoptera</taxon>
        <taxon>Paraneoptera</taxon>
        <taxon>Hemiptera</taxon>
        <taxon>Heteroptera</taxon>
        <taxon>Panheteroptera</taxon>
        <taxon>Cimicomorpha</taxon>
        <taxon>Reduviidae</taxon>
        <taxon>Triatominae</taxon>
        <taxon>Rhodnius</taxon>
    </lineage>
</organism>
<dbReference type="AlphaFoldDB" id="T1I5V6"/>
<dbReference type="Proteomes" id="UP000015103">
    <property type="component" value="Unassembled WGS sequence"/>
</dbReference>
<sequence length="153" mass="17770">MAHKVTRHPTYESTWIVNYVEVKRFLGLKLRFDFFQAESIANSQKMVITAEQVVRIIALVEDGLSQRYAARTLGLPETTVRRAIHRYRETGLCTRRQGSGRPRATEALDDRFIRIHTLRNRTSTPSDEKLLKHCLLFVEFHSVPKPYEEGSLK</sequence>
<evidence type="ECO:0000313" key="2">
    <source>
        <dbReference type="EnsemblMetazoa" id="RPRC011675-PA"/>
    </source>
</evidence>
<dbReference type="EnsemblMetazoa" id="RPRC011675-RA">
    <property type="protein sequence ID" value="RPRC011675-PA"/>
    <property type="gene ID" value="RPRC011675"/>
</dbReference>